<organism evidence="4">
    <name type="scientific">Rodentolepis nana</name>
    <name type="common">Dwarf tapeworm</name>
    <name type="synonym">Hymenolepis nana</name>
    <dbReference type="NCBI Taxonomy" id="102285"/>
    <lineage>
        <taxon>Eukaryota</taxon>
        <taxon>Metazoa</taxon>
        <taxon>Spiralia</taxon>
        <taxon>Lophotrochozoa</taxon>
        <taxon>Platyhelminthes</taxon>
        <taxon>Cestoda</taxon>
        <taxon>Eucestoda</taxon>
        <taxon>Cyclophyllidea</taxon>
        <taxon>Hymenolepididae</taxon>
        <taxon>Rodentolepis</taxon>
    </lineage>
</organism>
<accession>A0A158QJH9</accession>
<dbReference type="EMBL" id="UZAE01013907">
    <property type="protein sequence ID" value="VDO11783.1"/>
    <property type="molecule type" value="Genomic_DNA"/>
</dbReference>
<sequence>MTTLASVNTAAVSSPFLSGRLNLAALPDSERALLPDAKESPFESALIGGSQFYECHMHRIKVGTAGAFARKRPPSRYASANLAFQSHSCFDICFSDLPTAPNLPRHSTRHLSPPRPLSKLNQISIQVFDIRLHFYFELQPDTSIISIFNAKVDVRAAFVEASSVKPHLISNPRSPFRVPLGDLREALAGLKPIGECKQNGNSPSANASNQTLTVSKNSAFCPPLPHSQVDFPHDSSPSNYHRAMPHPSHPSTTEKNVRSPDWTEALPSDTQNRNFHAPPHLHHYPRYSPASNRGSPHTSPAKASGALDNSARITLPPTSELLAPLFNSKQPNLMRGPLHGFGTDDPLPY</sequence>
<dbReference type="OrthoDB" id="62701at2759"/>
<feature type="compositionally biased region" description="Polar residues" evidence="1">
    <location>
        <begin position="289"/>
        <end position="298"/>
    </location>
</feature>
<proteinExistence type="predicted"/>
<name>A0A158QJH9_RODNA</name>
<keyword evidence="3" id="KW-1185">Reference proteome</keyword>
<dbReference type="AlphaFoldDB" id="A0A158QJH9"/>
<reference evidence="4" key="1">
    <citation type="submission" date="2016-04" db="UniProtKB">
        <authorList>
            <consortium name="WormBaseParasite"/>
        </authorList>
    </citation>
    <scope>IDENTIFICATION</scope>
</reference>
<protein>
    <submittedName>
        <fullName evidence="4">Velvet domain-containing protein</fullName>
    </submittedName>
</protein>
<evidence type="ECO:0000313" key="2">
    <source>
        <dbReference type="EMBL" id="VDO11783.1"/>
    </source>
</evidence>
<dbReference type="Proteomes" id="UP000278807">
    <property type="component" value="Unassembled WGS sequence"/>
</dbReference>
<gene>
    <name evidence="2" type="ORF">HNAJ_LOCUS11944</name>
</gene>
<evidence type="ECO:0000313" key="3">
    <source>
        <dbReference type="Proteomes" id="UP000278807"/>
    </source>
</evidence>
<evidence type="ECO:0000256" key="1">
    <source>
        <dbReference type="SAM" id="MobiDB-lite"/>
    </source>
</evidence>
<feature type="region of interest" description="Disordered" evidence="1">
    <location>
        <begin position="326"/>
        <end position="349"/>
    </location>
</feature>
<dbReference type="WBParaSite" id="HNAJ_0001195501-mRNA-1">
    <property type="protein sequence ID" value="HNAJ_0001195501-mRNA-1"/>
    <property type="gene ID" value="HNAJ_0001195501"/>
</dbReference>
<reference evidence="2 3" key="2">
    <citation type="submission" date="2018-11" db="EMBL/GenBank/DDBJ databases">
        <authorList>
            <consortium name="Pathogen Informatics"/>
        </authorList>
    </citation>
    <scope>NUCLEOTIDE SEQUENCE [LARGE SCALE GENOMIC DNA]</scope>
</reference>
<evidence type="ECO:0000313" key="4">
    <source>
        <dbReference type="WBParaSite" id="HNAJ_0001195501-mRNA-1"/>
    </source>
</evidence>
<feature type="region of interest" description="Disordered" evidence="1">
    <location>
        <begin position="224"/>
        <end position="308"/>
    </location>
</feature>